<dbReference type="EMBL" id="LUCM01006899">
    <property type="protein sequence ID" value="KAA0190591.1"/>
    <property type="molecule type" value="Genomic_DNA"/>
</dbReference>
<feature type="compositionally biased region" description="Polar residues" evidence="1">
    <location>
        <begin position="311"/>
        <end position="322"/>
    </location>
</feature>
<dbReference type="Proteomes" id="UP000728185">
    <property type="component" value="Unassembled WGS sequence"/>
</dbReference>
<organism evidence="2 3">
    <name type="scientific">Fasciolopsis buskii</name>
    <dbReference type="NCBI Taxonomy" id="27845"/>
    <lineage>
        <taxon>Eukaryota</taxon>
        <taxon>Metazoa</taxon>
        <taxon>Spiralia</taxon>
        <taxon>Lophotrochozoa</taxon>
        <taxon>Platyhelminthes</taxon>
        <taxon>Trematoda</taxon>
        <taxon>Digenea</taxon>
        <taxon>Plagiorchiida</taxon>
        <taxon>Echinostomata</taxon>
        <taxon>Echinostomatoidea</taxon>
        <taxon>Fasciolidae</taxon>
        <taxon>Fasciolopsis</taxon>
    </lineage>
</organism>
<keyword evidence="3" id="KW-1185">Reference proteome</keyword>
<accession>A0A8E0RQL9</accession>
<gene>
    <name evidence="2" type="ORF">FBUS_07332</name>
</gene>
<name>A0A8E0RQL9_9TREM</name>
<sequence>MKELTGPYYVYTDGRNTGDKQIVPTRSSVFVRAIPSQELRTSTPTQYWRQSYVQRPSRKAVHTNDAPNQVVRRSLFVRGTVPLSNPKQVYVEMPTRKRTRYRSDGPCLENGAVGRIYDVHNPSSGVGVTTTTHRNEYVPIQYRRRSTSAPRLNDVFIRENRVQAVPNFSQWKPGGINSFIGSSGYPVTLSTPVTKDYNPETVKPHQVVKSQPIADRQSRLINIYHLDKPVNARGQTRPDFRMDRRTNNPLTIMETPSSMNGIAATRSFMSNSIPSIVYLTRRRSVSALSPAASSRPVVPYPATYTWETKIRTSQTEPYTSRPASDPSASVPARMNSDASTVSTWKNVYAIPRPASPSNQVFNSAHDVTYIIGSSNPADSEELPKATIFPPNVPTITVWSENGSRQPYDDGEKSSLVNGTKQSKINQMGPPMLFSDLESDSDTSEMISRIYQVVTPEPLVKTTHKNLQNSPKLTRKESSMNLRQTLVDIHSKGAVTLINPNAPNGPKVTDEGPVYLYATRQQHETLKSHHSD</sequence>
<evidence type="ECO:0000313" key="3">
    <source>
        <dbReference type="Proteomes" id="UP000728185"/>
    </source>
</evidence>
<comment type="caution">
    <text evidence="2">The sequence shown here is derived from an EMBL/GenBank/DDBJ whole genome shotgun (WGS) entry which is preliminary data.</text>
</comment>
<evidence type="ECO:0000256" key="1">
    <source>
        <dbReference type="SAM" id="MobiDB-lite"/>
    </source>
</evidence>
<protein>
    <submittedName>
        <fullName evidence="2">Uncharacterized protein</fullName>
    </submittedName>
</protein>
<dbReference type="OrthoDB" id="10499823at2759"/>
<proteinExistence type="predicted"/>
<evidence type="ECO:0000313" key="2">
    <source>
        <dbReference type="EMBL" id="KAA0190591.1"/>
    </source>
</evidence>
<dbReference type="AlphaFoldDB" id="A0A8E0RQL9"/>
<reference evidence="2" key="1">
    <citation type="submission" date="2019-05" db="EMBL/GenBank/DDBJ databases">
        <title>Annotation for the trematode Fasciolopsis buski.</title>
        <authorList>
            <person name="Choi Y.-J."/>
        </authorList>
    </citation>
    <scope>NUCLEOTIDE SEQUENCE</scope>
    <source>
        <strain evidence="2">HT</strain>
        <tissue evidence="2">Whole worm</tissue>
    </source>
</reference>
<feature type="region of interest" description="Disordered" evidence="1">
    <location>
        <begin position="311"/>
        <end position="335"/>
    </location>
</feature>